<keyword evidence="3 5" id="KW-1133">Transmembrane helix</keyword>
<evidence type="ECO:0000259" key="6">
    <source>
        <dbReference type="Pfam" id="PF04932"/>
    </source>
</evidence>
<dbReference type="PANTHER" id="PTHR37422:SF23">
    <property type="entry name" value="TEICHURONIC ACID BIOSYNTHESIS PROTEIN TUAE"/>
    <property type="match status" value="1"/>
</dbReference>
<dbReference type="Proteomes" id="UP000680638">
    <property type="component" value="Unassembled WGS sequence"/>
</dbReference>
<keyword evidence="4 5" id="KW-0472">Membrane</keyword>
<feature type="transmembrane region" description="Helical" evidence="5">
    <location>
        <begin position="160"/>
        <end position="178"/>
    </location>
</feature>
<dbReference type="PANTHER" id="PTHR37422">
    <property type="entry name" value="TEICHURONIC ACID BIOSYNTHESIS PROTEIN TUAE"/>
    <property type="match status" value="1"/>
</dbReference>
<sequence length="207" mass="22785">MIVAFALLLTLVRVGWISSIIMIVAYFARSHLKSKVQLLILAVFLALAYVFVLPALPGASEVSSRISTFESLEEDHSFNERLLFAKYIISDVVSHPIGRGIGSSGLGVKLTQSADTLKVFDNGYLNLFYLFGLPLGLGVILMLIYIFFLLFKISNTDKMYAPISFAAISATLFLLLGSNVLSGLTGYILMLVISFAFSHTSIKRRDM</sequence>
<evidence type="ECO:0000256" key="5">
    <source>
        <dbReference type="SAM" id="Phobius"/>
    </source>
</evidence>
<comment type="caution">
    <text evidence="7">The sequence shown here is derived from an EMBL/GenBank/DDBJ whole genome shotgun (WGS) entry which is preliminary data.</text>
</comment>
<protein>
    <recommendedName>
        <fullName evidence="6">O-antigen ligase-related domain-containing protein</fullName>
    </recommendedName>
</protein>
<dbReference type="EMBL" id="BORW01000017">
    <property type="protein sequence ID" value="GIO68380.1"/>
    <property type="molecule type" value="Genomic_DNA"/>
</dbReference>
<evidence type="ECO:0000313" key="7">
    <source>
        <dbReference type="EMBL" id="GIO68380.1"/>
    </source>
</evidence>
<organism evidence="7 8">
    <name type="scientific">Paenibacillus cookii</name>
    <dbReference type="NCBI Taxonomy" id="157839"/>
    <lineage>
        <taxon>Bacteria</taxon>
        <taxon>Bacillati</taxon>
        <taxon>Bacillota</taxon>
        <taxon>Bacilli</taxon>
        <taxon>Bacillales</taxon>
        <taxon>Paenibacillaceae</taxon>
        <taxon>Paenibacillus</taxon>
    </lineage>
</organism>
<proteinExistence type="predicted"/>
<feature type="domain" description="O-antigen ligase-related" evidence="6">
    <location>
        <begin position="2"/>
        <end position="138"/>
    </location>
</feature>
<feature type="transmembrane region" description="Helical" evidence="5">
    <location>
        <begin position="127"/>
        <end position="148"/>
    </location>
</feature>
<comment type="subcellular location">
    <subcellularLocation>
        <location evidence="1">Membrane</location>
        <topology evidence="1">Multi-pass membrane protein</topology>
    </subcellularLocation>
</comment>
<dbReference type="Pfam" id="PF04932">
    <property type="entry name" value="Wzy_C"/>
    <property type="match status" value="1"/>
</dbReference>
<keyword evidence="8" id="KW-1185">Reference proteome</keyword>
<evidence type="ECO:0000256" key="3">
    <source>
        <dbReference type="ARBA" id="ARBA00022989"/>
    </source>
</evidence>
<evidence type="ECO:0000313" key="8">
    <source>
        <dbReference type="Proteomes" id="UP000680638"/>
    </source>
</evidence>
<evidence type="ECO:0000256" key="1">
    <source>
        <dbReference type="ARBA" id="ARBA00004141"/>
    </source>
</evidence>
<dbReference type="InterPro" id="IPR007016">
    <property type="entry name" value="O-antigen_ligase-rel_domated"/>
</dbReference>
<feature type="transmembrane region" description="Helical" evidence="5">
    <location>
        <begin position="38"/>
        <end position="56"/>
    </location>
</feature>
<reference evidence="7 8" key="1">
    <citation type="submission" date="2021-03" db="EMBL/GenBank/DDBJ databases">
        <title>Antimicrobial resistance genes in bacteria isolated from Japanese honey, and their potential for conferring macrolide and lincosamide resistance in the American foulbrood pathogen Paenibacillus larvae.</title>
        <authorList>
            <person name="Okamoto M."/>
            <person name="Kumagai M."/>
            <person name="Kanamori H."/>
            <person name="Takamatsu D."/>
        </authorList>
    </citation>
    <scope>NUCLEOTIDE SEQUENCE [LARGE SCALE GENOMIC DNA]</scope>
    <source>
        <strain evidence="7 8">J21TS3</strain>
    </source>
</reference>
<accession>A0ABQ4LYM0</accession>
<feature type="transmembrane region" description="Helical" evidence="5">
    <location>
        <begin position="6"/>
        <end position="26"/>
    </location>
</feature>
<evidence type="ECO:0000256" key="2">
    <source>
        <dbReference type="ARBA" id="ARBA00022692"/>
    </source>
</evidence>
<name>A0ABQ4LYM0_9BACL</name>
<gene>
    <name evidence="7" type="ORF">J21TS3_32010</name>
</gene>
<dbReference type="InterPro" id="IPR051533">
    <property type="entry name" value="WaaL-like"/>
</dbReference>
<evidence type="ECO:0000256" key="4">
    <source>
        <dbReference type="ARBA" id="ARBA00023136"/>
    </source>
</evidence>
<keyword evidence="2 5" id="KW-0812">Transmembrane</keyword>